<dbReference type="Proteomes" id="UP000261739">
    <property type="component" value="Unassembled WGS sequence"/>
</dbReference>
<dbReference type="NCBIfam" id="TIGR03816">
    <property type="entry name" value="tadE_like_DECH"/>
    <property type="match status" value="1"/>
</dbReference>
<dbReference type="EMBL" id="DQID01000210">
    <property type="protein sequence ID" value="HCT14747.1"/>
    <property type="molecule type" value="Genomic_DNA"/>
</dbReference>
<accession>A0A3D4T0F1</accession>
<gene>
    <name evidence="2" type="ORF">DIW82_08160</name>
</gene>
<keyword evidence="1" id="KW-0472">Membrane</keyword>
<reference evidence="2 3" key="1">
    <citation type="journal article" date="2018" name="Nat. Biotechnol.">
        <title>A standardized bacterial taxonomy based on genome phylogeny substantially revises the tree of life.</title>
        <authorList>
            <person name="Parks D.H."/>
            <person name="Chuvochina M."/>
            <person name="Waite D.W."/>
            <person name="Rinke C."/>
            <person name="Skarshewski A."/>
            <person name="Chaumeil P.A."/>
            <person name="Hugenholtz P."/>
        </authorList>
    </citation>
    <scope>NUCLEOTIDE SEQUENCE [LARGE SCALE GENOMIC DNA]</scope>
    <source>
        <strain evidence="2">UBA11247</strain>
    </source>
</reference>
<proteinExistence type="predicted"/>
<evidence type="ECO:0000256" key="1">
    <source>
        <dbReference type="SAM" id="Phobius"/>
    </source>
</evidence>
<dbReference type="InterPro" id="IPR021202">
    <property type="entry name" value="Rv3654c-like"/>
</dbReference>
<keyword evidence="1" id="KW-0812">Transmembrane</keyword>
<name>A0A3D4T0F1_9CORY</name>
<organism evidence="2 3">
    <name type="scientific">Corynebacterium nuruki</name>
    <dbReference type="NCBI Taxonomy" id="1032851"/>
    <lineage>
        <taxon>Bacteria</taxon>
        <taxon>Bacillati</taxon>
        <taxon>Actinomycetota</taxon>
        <taxon>Actinomycetes</taxon>
        <taxon>Mycobacteriales</taxon>
        <taxon>Corynebacteriaceae</taxon>
        <taxon>Corynebacterium</taxon>
    </lineage>
</organism>
<dbReference type="AlphaFoldDB" id="A0A3D4T0F1"/>
<dbReference type="STRING" id="863239.GCA_000213935_01271"/>
<protein>
    <submittedName>
        <fullName evidence="2">Uncharacterized protein</fullName>
    </submittedName>
</protein>
<dbReference type="RefSeq" id="WP_010121003.1">
    <property type="nucleotide sequence ID" value="NZ_DAITTW010000025.1"/>
</dbReference>
<evidence type="ECO:0000313" key="3">
    <source>
        <dbReference type="Proteomes" id="UP000261739"/>
    </source>
</evidence>
<comment type="caution">
    <text evidence="2">The sequence shown here is derived from an EMBL/GenBank/DDBJ whole genome shotgun (WGS) entry which is preliminary data.</text>
</comment>
<sequence>MTTPYRARDEGSATVTGVAVTLGLVALATAFGYGATGLVQQHRATAAADLTALSAATVLLTDGAGPACATAVTVAADNYGATVTDCRTVVAGGPEAPDAPASSQGEEGITVTVTVGDRQATAAAGP</sequence>
<feature type="transmembrane region" description="Helical" evidence="1">
    <location>
        <begin position="12"/>
        <end position="33"/>
    </location>
</feature>
<evidence type="ECO:0000313" key="2">
    <source>
        <dbReference type="EMBL" id="HCT14747.1"/>
    </source>
</evidence>
<keyword evidence="1" id="KW-1133">Transmembrane helix</keyword>